<dbReference type="RefSeq" id="WP_072345236.1">
    <property type="nucleotide sequence ID" value="NZ_FPKU01000003.1"/>
</dbReference>
<proteinExistence type="predicted"/>
<name>A0A1K2I194_9HYPH</name>
<reference evidence="1 2" key="1">
    <citation type="submission" date="2016-11" db="EMBL/GenBank/DDBJ databases">
        <authorList>
            <person name="Jaros S."/>
            <person name="Januszkiewicz K."/>
            <person name="Wedrychowicz H."/>
        </authorList>
    </citation>
    <scope>NUCLEOTIDE SEQUENCE [LARGE SCALE GENOMIC DNA]</scope>
    <source>
        <strain evidence="1 2">ATCC 23634</strain>
    </source>
</reference>
<evidence type="ECO:0000313" key="2">
    <source>
        <dbReference type="Proteomes" id="UP000183447"/>
    </source>
</evidence>
<dbReference type="Pfam" id="PF10805">
    <property type="entry name" value="DUF2730"/>
    <property type="match status" value="1"/>
</dbReference>
<dbReference type="OrthoDB" id="7857886at2"/>
<dbReference type="InterPro" id="IPR020269">
    <property type="entry name" value="Phage_Mu_Releasin"/>
</dbReference>
<evidence type="ECO:0000313" key="1">
    <source>
        <dbReference type="EMBL" id="SFZ85987.1"/>
    </source>
</evidence>
<dbReference type="AlphaFoldDB" id="A0A1K2I194"/>
<organism evidence="1 2">
    <name type="scientific">Devosia enhydra</name>
    <dbReference type="NCBI Taxonomy" id="665118"/>
    <lineage>
        <taxon>Bacteria</taxon>
        <taxon>Pseudomonadati</taxon>
        <taxon>Pseudomonadota</taxon>
        <taxon>Alphaproteobacteria</taxon>
        <taxon>Hyphomicrobiales</taxon>
        <taxon>Devosiaceae</taxon>
        <taxon>Devosia</taxon>
    </lineage>
</organism>
<dbReference type="STRING" id="665118.SAMN02983003_3159"/>
<keyword evidence="2" id="KW-1185">Reference proteome</keyword>
<gene>
    <name evidence="1" type="ORF">SAMN02983003_3159</name>
</gene>
<protein>
    <submittedName>
        <fullName evidence="1">Uncharacterized protein</fullName>
    </submittedName>
</protein>
<dbReference type="EMBL" id="FPKU01000003">
    <property type="protein sequence ID" value="SFZ85987.1"/>
    <property type="molecule type" value="Genomic_DNA"/>
</dbReference>
<dbReference type="Proteomes" id="UP000183447">
    <property type="component" value="Unassembled WGS sequence"/>
</dbReference>
<sequence length="124" mass="14062">MEFLREWVGLGIALLSLSGTVWALLQSPAKKNAEDLAELRKAAGTDFKRLDERQDELERRTAKMEGDWKHLPDKESVHRLELAISDMNGTIKSMAASSEATERTARRVEEFLITQKHDLGQGRK</sequence>
<accession>A0A1K2I194</accession>